<reference evidence="1" key="1">
    <citation type="submission" date="2020-03" db="EMBL/GenBank/DDBJ databases">
        <title>Long-read based genome assembly of a Labrador retriever dog.</title>
        <authorList>
            <person name="Eory L."/>
            <person name="Zhang W."/>
            <person name="Schoenebeck J."/>
        </authorList>
    </citation>
    <scope>NUCLEOTIDE SEQUENCE [LARGE SCALE GENOMIC DNA]</scope>
    <source>
        <strain evidence="1">Labrador retriever</strain>
    </source>
</reference>
<evidence type="ECO:0000313" key="1">
    <source>
        <dbReference type="Ensembl" id="ENSCAFP00845042865.1"/>
    </source>
</evidence>
<dbReference type="Proteomes" id="UP000805418">
    <property type="component" value="Chromosome 28"/>
</dbReference>
<reference evidence="1" key="2">
    <citation type="submission" date="2025-08" db="UniProtKB">
        <authorList>
            <consortium name="Ensembl"/>
        </authorList>
    </citation>
    <scope>IDENTIFICATION</scope>
    <source>
        <strain evidence="1">Boxer</strain>
    </source>
</reference>
<name>A0A8I3QCI0_CANLF</name>
<sequence length="73" mass="8050">GRFLPGTQLMKISKKRHRTPLTTAMSCFHPGVIRSPKKPSLYCCSISSGSENGQSPLLASALHPEYHSPSFFF</sequence>
<dbReference type="AlphaFoldDB" id="A0A8I3QCI0"/>
<evidence type="ECO:0000313" key="2">
    <source>
        <dbReference type="Proteomes" id="UP000805418"/>
    </source>
</evidence>
<reference evidence="1" key="3">
    <citation type="submission" date="2025-09" db="UniProtKB">
        <authorList>
            <consortium name="Ensembl"/>
        </authorList>
    </citation>
    <scope>IDENTIFICATION</scope>
    <source>
        <strain evidence="1">Boxer</strain>
    </source>
</reference>
<keyword evidence="2" id="KW-1185">Reference proteome</keyword>
<proteinExistence type="predicted"/>
<dbReference type="Ensembl" id="ENSCAFT00845054530.1">
    <property type="protein sequence ID" value="ENSCAFP00845042865.1"/>
    <property type="gene ID" value="ENSCAFG00845030717.1"/>
</dbReference>
<organism evidence="1 2">
    <name type="scientific">Canis lupus familiaris</name>
    <name type="common">Dog</name>
    <name type="synonym">Canis familiaris</name>
    <dbReference type="NCBI Taxonomy" id="9615"/>
    <lineage>
        <taxon>Eukaryota</taxon>
        <taxon>Metazoa</taxon>
        <taxon>Chordata</taxon>
        <taxon>Craniata</taxon>
        <taxon>Vertebrata</taxon>
        <taxon>Euteleostomi</taxon>
        <taxon>Mammalia</taxon>
        <taxon>Eutheria</taxon>
        <taxon>Laurasiatheria</taxon>
        <taxon>Carnivora</taxon>
        <taxon>Caniformia</taxon>
        <taxon>Canidae</taxon>
        <taxon>Canis</taxon>
    </lineage>
</organism>
<protein>
    <submittedName>
        <fullName evidence="1">Uncharacterized protein</fullName>
    </submittedName>
</protein>
<accession>A0A8I3QCI0</accession>